<evidence type="ECO:0000256" key="1">
    <source>
        <dbReference type="ARBA" id="ARBA00004651"/>
    </source>
</evidence>
<evidence type="ECO:0000259" key="8">
    <source>
        <dbReference type="PROSITE" id="PS50928"/>
    </source>
</evidence>
<dbReference type="AlphaFoldDB" id="A0A6A2VAR5"/>
<feature type="transmembrane region" description="Helical" evidence="7">
    <location>
        <begin position="133"/>
        <end position="158"/>
    </location>
</feature>
<evidence type="ECO:0000313" key="10">
    <source>
        <dbReference type="Proteomes" id="UP000440041"/>
    </source>
</evidence>
<comment type="caution">
    <text evidence="9">The sequence shown here is derived from an EMBL/GenBank/DDBJ whole genome shotgun (WGS) entry which is preliminary data.</text>
</comment>
<dbReference type="PROSITE" id="PS50928">
    <property type="entry name" value="ABC_TM1"/>
    <property type="match status" value="1"/>
</dbReference>
<comment type="similarity">
    <text evidence="7">Belongs to the binding-protein-dependent transport system permease family.</text>
</comment>
<dbReference type="InterPro" id="IPR035906">
    <property type="entry name" value="MetI-like_sf"/>
</dbReference>
<keyword evidence="4 7" id="KW-0812">Transmembrane</keyword>
<evidence type="ECO:0000256" key="6">
    <source>
        <dbReference type="ARBA" id="ARBA00023136"/>
    </source>
</evidence>
<feature type="transmembrane region" description="Helical" evidence="7">
    <location>
        <begin position="100"/>
        <end position="121"/>
    </location>
</feature>
<feature type="domain" description="ABC transmembrane type-1" evidence="8">
    <location>
        <begin position="94"/>
        <end position="307"/>
    </location>
</feature>
<evidence type="ECO:0000256" key="3">
    <source>
        <dbReference type="ARBA" id="ARBA00022475"/>
    </source>
</evidence>
<evidence type="ECO:0000256" key="2">
    <source>
        <dbReference type="ARBA" id="ARBA00022448"/>
    </source>
</evidence>
<organism evidence="9 10">
    <name type="scientific">Bifidobacterium apri</name>
    <dbReference type="NCBI Taxonomy" id="1769423"/>
    <lineage>
        <taxon>Bacteria</taxon>
        <taxon>Bacillati</taxon>
        <taxon>Actinomycetota</taxon>
        <taxon>Actinomycetes</taxon>
        <taxon>Bifidobacteriales</taxon>
        <taxon>Bifidobacteriaceae</taxon>
        <taxon>Bifidobacterium</taxon>
    </lineage>
</organism>
<keyword evidence="6 7" id="KW-0472">Membrane</keyword>
<keyword evidence="3" id="KW-1003">Cell membrane</keyword>
<dbReference type="SUPFAM" id="SSF161098">
    <property type="entry name" value="MetI-like"/>
    <property type="match status" value="1"/>
</dbReference>
<evidence type="ECO:0000256" key="5">
    <source>
        <dbReference type="ARBA" id="ARBA00022989"/>
    </source>
</evidence>
<accession>A0A6A2VAR5</accession>
<evidence type="ECO:0000256" key="4">
    <source>
        <dbReference type="ARBA" id="ARBA00022692"/>
    </source>
</evidence>
<dbReference type="CDD" id="cd06261">
    <property type="entry name" value="TM_PBP2"/>
    <property type="match status" value="1"/>
</dbReference>
<evidence type="ECO:0000256" key="7">
    <source>
        <dbReference type="RuleBase" id="RU363032"/>
    </source>
</evidence>
<proteinExistence type="inferred from homology"/>
<dbReference type="InterPro" id="IPR000515">
    <property type="entry name" value="MetI-like"/>
</dbReference>
<keyword evidence="2 7" id="KW-0813">Transport</keyword>
<dbReference type="Pfam" id="PF00528">
    <property type="entry name" value="BPD_transp_1"/>
    <property type="match status" value="1"/>
</dbReference>
<dbReference type="PANTHER" id="PTHR43163:SF6">
    <property type="entry name" value="DIPEPTIDE TRANSPORT SYSTEM PERMEASE PROTEIN DPPB-RELATED"/>
    <property type="match status" value="1"/>
</dbReference>
<gene>
    <name evidence="9" type="ORF">DSM100238_0425</name>
</gene>
<dbReference type="GO" id="GO:0005886">
    <property type="term" value="C:plasma membrane"/>
    <property type="evidence" value="ECO:0007669"/>
    <property type="project" value="UniProtKB-SubCell"/>
</dbReference>
<feature type="transmembrane region" description="Helical" evidence="7">
    <location>
        <begin position="178"/>
        <end position="200"/>
    </location>
</feature>
<dbReference type="OrthoDB" id="9778910at2"/>
<sequence>MRYLIRRLVLFVAALFGLSLLVFVALRILPGDVASVMAGTNATPERVAALRSQMGLDRPYPRQYADWLSGLMRGDMGVSAISGRSVASQIGLHASITMPLIVLSLIVALGVGIPLGCQAVLATHARVRGVLHALAIIGGAVPALWGGLLLIMLFGRGVGLMGVLPSQGFPDAGWRDPAAAIAALILPAVATGLVAGAAIMRYTRACLMSMEDSDAVAMAMACGMTRRQAMLGVGLRLSAAQLVSVAGLTFAQMVTGVMVVESLFNLPGLGAMLINDVGNRDLVAVQSELFLLAAFFLLLGVLVDMVHHVLDPRLGEQPEEV</sequence>
<dbReference type="Gene3D" id="1.10.3720.10">
    <property type="entry name" value="MetI-like"/>
    <property type="match status" value="1"/>
</dbReference>
<comment type="subcellular location">
    <subcellularLocation>
        <location evidence="1 7">Cell membrane</location>
        <topology evidence="1 7">Multi-pass membrane protein</topology>
    </subcellularLocation>
</comment>
<feature type="transmembrane region" description="Helical" evidence="7">
    <location>
        <begin position="289"/>
        <end position="310"/>
    </location>
</feature>
<evidence type="ECO:0000313" key="9">
    <source>
        <dbReference type="EMBL" id="KAB8300698.1"/>
    </source>
</evidence>
<dbReference type="Pfam" id="PF19300">
    <property type="entry name" value="BPD_transp_1_N"/>
    <property type="match status" value="1"/>
</dbReference>
<dbReference type="Proteomes" id="UP000440041">
    <property type="component" value="Unassembled WGS sequence"/>
</dbReference>
<dbReference type="GO" id="GO:0055085">
    <property type="term" value="P:transmembrane transport"/>
    <property type="evidence" value="ECO:0007669"/>
    <property type="project" value="InterPro"/>
</dbReference>
<dbReference type="InterPro" id="IPR045621">
    <property type="entry name" value="BPD_transp_1_N"/>
</dbReference>
<reference evidence="9 10" key="1">
    <citation type="submission" date="2019-09" db="EMBL/GenBank/DDBJ databases">
        <title>Characterization of the phylogenetic diversity of two novel species belonging to the genus Bifidobacterium: Bifidobacterium cebidarum sp. nov. and Bifidobacterium leontopitheci sp. nov.</title>
        <authorList>
            <person name="Lugli G.A."/>
            <person name="Duranti S."/>
            <person name="Milani C."/>
            <person name="Turroni F."/>
            <person name="Ventura M."/>
        </authorList>
    </citation>
    <scope>NUCLEOTIDE SEQUENCE [LARGE SCALE GENOMIC DNA]</scope>
    <source>
        <strain evidence="9 10">DSM 100238</strain>
    </source>
</reference>
<keyword evidence="5 7" id="KW-1133">Transmembrane helix</keyword>
<keyword evidence="10" id="KW-1185">Reference proteome</keyword>
<name>A0A6A2VAR5_9BIFI</name>
<dbReference type="RefSeq" id="WP_152355082.1">
    <property type="nucleotide sequence ID" value="NZ_JBHLXF010000006.1"/>
</dbReference>
<dbReference type="EMBL" id="WBSO01000002">
    <property type="protein sequence ID" value="KAB8300698.1"/>
    <property type="molecule type" value="Genomic_DNA"/>
</dbReference>
<dbReference type="PANTHER" id="PTHR43163">
    <property type="entry name" value="DIPEPTIDE TRANSPORT SYSTEM PERMEASE PROTEIN DPPB-RELATED"/>
    <property type="match status" value="1"/>
</dbReference>
<protein>
    <submittedName>
        <fullName evidence="9">ABC transporter permease</fullName>
    </submittedName>
</protein>